<protein>
    <submittedName>
        <fullName evidence="2">Uncharacterized protein</fullName>
    </submittedName>
</protein>
<dbReference type="EMBL" id="CXST01000002">
    <property type="protein sequence ID" value="CTQ44592.1"/>
    <property type="molecule type" value="Genomic_DNA"/>
</dbReference>
<organism evidence="2 3">
    <name type="scientific">Roseibium aggregatum</name>
    <dbReference type="NCBI Taxonomy" id="187304"/>
    <lineage>
        <taxon>Bacteria</taxon>
        <taxon>Pseudomonadati</taxon>
        <taxon>Pseudomonadota</taxon>
        <taxon>Alphaproteobacteria</taxon>
        <taxon>Hyphomicrobiales</taxon>
        <taxon>Stappiaceae</taxon>
        <taxon>Roseibium</taxon>
    </lineage>
</organism>
<proteinExistence type="predicted"/>
<gene>
    <name evidence="2" type="ORF">LAL4801_03037</name>
</gene>
<sequence>MLSATVPDQKGPDKPGSEAMQISIETTTQSASLFTASFSNGGAEGQKNDPKGNAYGHEIGQRNGHDKSPAVNALEAASKQAEEDAVVIAALQDAVEKGKGKDDDKEKDGALATVEDYQKTAGKLKVALGEEESGASANVAYESATISTTTIEAEIGGETVSAQFVSFERVSYDSETGLSVRSANASSIEGNFDNGSFSYQSAAVSELYAGTGDQVSNLLGLVA</sequence>
<feature type="compositionally biased region" description="Basic and acidic residues" evidence="1">
    <location>
        <begin position="59"/>
        <end position="68"/>
    </location>
</feature>
<evidence type="ECO:0000313" key="3">
    <source>
        <dbReference type="Proteomes" id="UP000048926"/>
    </source>
</evidence>
<feature type="region of interest" description="Disordered" evidence="1">
    <location>
        <begin position="1"/>
        <end position="79"/>
    </location>
</feature>
<evidence type="ECO:0000256" key="1">
    <source>
        <dbReference type="SAM" id="MobiDB-lite"/>
    </source>
</evidence>
<dbReference type="AlphaFoldDB" id="A0A0M6Y3B4"/>
<evidence type="ECO:0000313" key="2">
    <source>
        <dbReference type="EMBL" id="CTQ44592.1"/>
    </source>
</evidence>
<reference evidence="3" key="1">
    <citation type="submission" date="2015-07" db="EMBL/GenBank/DDBJ databases">
        <authorList>
            <person name="Rodrigo-Torres Lidia"/>
            <person name="Arahal R.David."/>
        </authorList>
    </citation>
    <scope>NUCLEOTIDE SEQUENCE [LARGE SCALE GENOMIC DNA]</scope>
    <source>
        <strain evidence="3">CECT 4801</strain>
    </source>
</reference>
<dbReference type="STRING" id="187304.B0E33_08090"/>
<dbReference type="OrthoDB" id="7678221at2"/>
<accession>A0A0M6Y3B4</accession>
<keyword evidence="3" id="KW-1185">Reference proteome</keyword>
<dbReference type="RefSeq" id="WP_022999696.1">
    <property type="nucleotide sequence ID" value="NZ_CP045617.1"/>
</dbReference>
<feature type="compositionally biased region" description="Polar residues" evidence="1">
    <location>
        <begin position="23"/>
        <end position="40"/>
    </location>
</feature>
<dbReference type="Proteomes" id="UP000048926">
    <property type="component" value="Unassembled WGS sequence"/>
</dbReference>
<name>A0A0M6Y3B4_9HYPH</name>